<evidence type="ECO:0000259" key="1">
    <source>
        <dbReference type="SMART" id="SM00382"/>
    </source>
</evidence>
<gene>
    <name evidence="2" type="ORF">OPHB3_2884</name>
</gene>
<dbReference type="Pfam" id="PF00308">
    <property type="entry name" value="Bac_DnaA"/>
    <property type="match status" value="1"/>
</dbReference>
<dbReference type="InterPro" id="IPR013317">
    <property type="entry name" value="DnaA_dom"/>
</dbReference>
<dbReference type="Proteomes" id="UP000052946">
    <property type="component" value="Unassembled WGS sequence"/>
</dbReference>
<proteinExistence type="predicted"/>
<name>A0A0U9HA48_9BACI</name>
<dbReference type="SUPFAM" id="SSF52540">
    <property type="entry name" value="P-loop containing nucleoside triphosphate hydrolases"/>
    <property type="match status" value="1"/>
</dbReference>
<dbReference type="PANTHER" id="PTHR30050:SF8">
    <property type="entry name" value="PRIMOSOMAL PROTEIN DNAI"/>
    <property type="match status" value="1"/>
</dbReference>
<dbReference type="InterPro" id="IPR027417">
    <property type="entry name" value="P-loop_NTPase"/>
</dbReference>
<reference evidence="3" key="1">
    <citation type="submission" date="2015-07" db="EMBL/GenBank/DDBJ databases">
        <title>Draft Genome Sequence of Oceanobacillus picturae Heshi-B3 that Was Isolated from Fermented Rice Bran with Aging Salted Mackerel, Which Was Named Heshiko as Traditional Fermented Seafood in Japan.</title>
        <authorList>
            <person name="Akuzawa S."/>
            <person name="Nakagawa J."/>
            <person name="Kanekatsu T."/>
            <person name="Kanesaki Y."/>
            <person name="Suzuki T."/>
        </authorList>
    </citation>
    <scope>NUCLEOTIDE SEQUENCE [LARGE SCALE GENOMIC DNA]</scope>
    <source>
        <strain evidence="3">Heshi-B3</strain>
    </source>
</reference>
<reference evidence="2 3" key="2">
    <citation type="journal article" date="2016" name="Genome Announc.">
        <title>Draft Genome Sequence of Oceanobacillus picturae Heshi-B3, Isolated from Fermented Rice Bran in a Traditional Japanese Seafood Dish.</title>
        <authorList>
            <person name="Akuzawa S."/>
            <person name="Nagaoka J."/>
            <person name="Kanekatsu M."/>
            <person name="Kanesaki Y."/>
            <person name="Suzuki T."/>
        </authorList>
    </citation>
    <scope>NUCLEOTIDE SEQUENCE [LARGE SCALE GENOMIC DNA]</scope>
    <source>
        <strain evidence="2 3">Heshi-B3</strain>
    </source>
</reference>
<dbReference type="EMBL" id="BBXV01000035">
    <property type="protein sequence ID" value="GAQ18928.1"/>
    <property type="molecule type" value="Genomic_DNA"/>
</dbReference>
<dbReference type="GO" id="GO:0005524">
    <property type="term" value="F:ATP binding"/>
    <property type="evidence" value="ECO:0007669"/>
    <property type="project" value="InterPro"/>
</dbReference>
<organism evidence="2 3">
    <name type="scientific">Oceanobacillus picturae</name>
    <dbReference type="NCBI Taxonomy" id="171693"/>
    <lineage>
        <taxon>Bacteria</taxon>
        <taxon>Bacillati</taxon>
        <taxon>Bacillota</taxon>
        <taxon>Bacilli</taxon>
        <taxon>Bacillales</taxon>
        <taxon>Bacillaceae</taxon>
        <taxon>Oceanobacillus</taxon>
    </lineage>
</organism>
<dbReference type="GO" id="GO:0006260">
    <property type="term" value="P:DNA replication"/>
    <property type="evidence" value="ECO:0007669"/>
    <property type="project" value="TreeGrafter"/>
</dbReference>
<protein>
    <submittedName>
        <fullName evidence="2">Primosomal protein DnaI</fullName>
    </submittedName>
</protein>
<dbReference type="PANTHER" id="PTHR30050">
    <property type="entry name" value="CHROMOSOMAL REPLICATION INITIATOR PROTEIN DNAA"/>
    <property type="match status" value="1"/>
</dbReference>
<dbReference type="InterPro" id="IPR003593">
    <property type="entry name" value="AAA+_ATPase"/>
</dbReference>
<comment type="caution">
    <text evidence="2">The sequence shown here is derived from an EMBL/GenBank/DDBJ whole genome shotgun (WGS) entry which is preliminary data.</text>
</comment>
<evidence type="ECO:0000313" key="3">
    <source>
        <dbReference type="Proteomes" id="UP000052946"/>
    </source>
</evidence>
<dbReference type="SMART" id="SM00382">
    <property type="entry name" value="AAA"/>
    <property type="match status" value="1"/>
</dbReference>
<dbReference type="AlphaFoldDB" id="A0A0U9HA48"/>
<dbReference type="CDD" id="cd00009">
    <property type="entry name" value="AAA"/>
    <property type="match status" value="1"/>
</dbReference>
<sequence length="312" mass="36295">MIEMKPVQSELKRWMEQNENFQENYNRTRQEVLADPEIKEFLAAHPELKKNEINKSLIKLYEYKTQSKQCDRCKSFGSCQNMLQGYSPILHVEDNEIHLSYEKCHSRVDYERQQKQHKLIKSLFMPKEIMQATIADIDSDPERSEAVRQLLHFVGQVKEGLPKKGIYFYGPFGVGKTYFLGALANQLKEKNISSTLIYMPEFVREIKASFKDDSINDKIDYFKKADVLMLDDIGAELHSAWFRDEILGSILQYRMMEGLPVFFTSNYSMDQLEGHLATTRGGVEEVKAGRIMERIKQVSKEVRIAGGNRRDI</sequence>
<evidence type="ECO:0000313" key="2">
    <source>
        <dbReference type="EMBL" id="GAQ18928.1"/>
    </source>
</evidence>
<feature type="domain" description="AAA+ ATPase" evidence="1">
    <location>
        <begin position="162"/>
        <end position="290"/>
    </location>
</feature>
<dbReference type="InterPro" id="IPR009928">
    <property type="entry name" value="DnaI_N"/>
</dbReference>
<dbReference type="Pfam" id="PF07319">
    <property type="entry name" value="DnaI_N"/>
    <property type="match status" value="1"/>
</dbReference>
<dbReference type="Gene3D" id="3.40.50.300">
    <property type="entry name" value="P-loop containing nucleotide triphosphate hydrolases"/>
    <property type="match status" value="1"/>
</dbReference>
<dbReference type="NCBIfam" id="NF006505">
    <property type="entry name" value="PRK08939.1"/>
    <property type="match status" value="1"/>
</dbReference>
<accession>A0A0U9HA48</accession>